<accession>A0ACC2SUL1</accession>
<dbReference type="Proteomes" id="UP001165960">
    <property type="component" value="Unassembled WGS sequence"/>
</dbReference>
<organism evidence="1 2">
    <name type="scientific">Entomophthora muscae</name>
    <dbReference type="NCBI Taxonomy" id="34485"/>
    <lineage>
        <taxon>Eukaryota</taxon>
        <taxon>Fungi</taxon>
        <taxon>Fungi incertae sedis</taxon>
        <taxon>Zoopagomycota</taxon>
        <taxon>Entomophthoromycotina</taxon>
        <taxon>Entomophthoromycetes</taxon>
        <taxon>Entomophthorales</taxon>
        <taxon>Entomophthoraceae</taxon>
        <taxon>Entomophthora</taxon>
    </lineage>
</organism>
<name>A0ACC2SUL1_9FUNG</name>
<proteinExistence type="predicted"/>
<evidence type="ECO:0000313" key="1">
    <source>
        <dbReference type="EMBL" id="KAJ9065952.1"/>
    </source>
</evidence>
<sequence length="172" mass="18910">MQARTGSGTSTKYCNNGKWAPVVPGNWYTASVFSTNTSIKEKPQPAPANSCPTSLLHPFASVFLLTHLGFYAFLGWFNPLLSRYQIFGEKFHLGMVSLPIGSMCHGQRQSYAKVPKESSSHQDNVSQGPNRGMEQNRLEAIGTKFGNNNFGQTENGQDDHPSSTVILGLWKV</sequence>
<gene>
    <name evidence="1" type="ORF">DSO57_1014572</name>
</gene>
<keyword evidence="2" id="KW-1185">Reference proteome</keyword>
<evidence type="ECO:0000313" key="2">
    <source>
        <dbReference type="Proteomes" id="UP001165960"/>
    </source>
</evidence>
<protein>
    <submittedName>
        <fullName evidence="1">Uncharacterized protein</fullName>
    </submittedName>
</protein>
<dbReference type="EMBL" id="QTSX02004316">
    <property type="protein sequence ID" value="KAJ9065952.1"/>
    <property type="molecule type" value="Genomic_DNA"/>
</dbReference>
<reference evidence="1" key="1">
    <citation type="submission" date="2022-04" db="EMBL/GenBank/DDBJ databases">
        <title>Genome of the entomopathogenic fungus Entomophthora muscae.</title>
        <authorList>
            <person name="Elya C."/>
            <person name="Lovett B.R."/>
            <person name="Lee E."/>
            <person name="Macias A.M."/>
            <person name="Hajek A.E."/>
            <person name="De Bivort B.L."/>
            <person name="Kasson M.T."/>
            <person name="De Fine Licht H.H."/>
            <person name="Stajich J.E."/>
        </authorList>
    </citation>
    <scope>NUCLEOTIDE SEQUENCE</scope>
    <source>
        <strain evidence="1">Berkeley</strain>
    </source>
</reference>
<comment type="caution">
    <text evidence="1">The sequence shown here is derived from an EMBL/GenBank/DDBJ whole genome shotgun (WGS) entry which is preliminary data.</text>
</comment>